<keyword evidence="1" id="KW-0175">Coiled coil</keyword>
<feature type="coiled-coil region" evidence="1">
    <location>
        <begin position="85"/>
        <end position="119"/>
    </location>
</feature>
<organism evidence="2 3">
    <name type="scientific">Listeria floridensis FSL S10-1187</name>
    <dbReference type="NCBI Taxonomy" id="1265817"/>
    <lineage>
        <taxon>Bacteria</taxon>
        <taxon>Bacillati</taxon>
        <taxon>Bacillota</taxon>
        <taxon>Bacilli</taxon>
        <taxon>Bacillales</taxon>
        <taxon>Listeriaceae</taxon>
        <taxon>Listeria</taxon>
    </lineage>
</organism>
<keyword evidence="3" id="KW-1185">Reference proteome</keyword>
<dbReference type="EMBL" id="AODF01000001">
    <property type="protein sequence ID" value="EUJ33775.1"/>
    <property type="molecule type" value="Genomic_DNA"/>
</dbReference>
<reference evidence="2 3" key="1">
    <citation type="journal article" date="2014" name="Int. J. Syst. Evol. Microbiol.">
        <title>Listeria floridensis sp. nov., Listeria aquatica sp. nov., Listeria cornellensis sp. nov., Listeria riparia sp. nov. and Listeria grandensis sp. nov., from agricultural and natural environments.</title>
        <authorList>
            <person name="den Bakker H.C."/>
            <person name="Warchocki S."/>
            <person name="Wright E.M."/>
            <person name="Allred A.F."/>
            <person name="Ahlstrom C."/>
            <person name="Manuel C.S."/>
            <person name="Stasiewicz M.J."/>
            <person name="Burrell A."/>
            <person name="Roof S."/>
            <person name="Strawn L."/>
            <person name="Fortes E.D."/>
            <person name="Nightingale K.K."/>
            <person name="Kephart D."/>
            <person name="Wiedmann M."/>
        </authorList>
    </citation>
    <scope>NUCLEOTIDE SEQUENCE [LARGE SCALE GENOMIC DNA]</scope>
    <source>
        <strain evidence="2 3">FSL S10-1187</strain>
    </source>
</reference>
<sequence>MDVVHEKQAQHLRGLNMQQQQAERDLQTFQKKREAFEWLELDYQSLISQQTELKEMLQHGWQGDTAQGLHQYIEEKQEVEQRMWKRELDTQKEEGQEDIRQLKQRLLEIDQQQAKIRKELTL</sequence>
<evidence type="ECO:0000256" key="1">
    <source>
        <dbReference type="SAM" id="Coils"/>
    </source>
</evidence>
<dbReference type="Proteomes" id="UP000019249">
    <property type="component" value="Unassembled WGS sequence"/>
</dbReference>
<accession>A0ABN0RIH3</accession>
<evidence type="ECO:0000313" key="2">
    <source>
        <dbReference type="EMBL" id="EUJ33775.1"/>
    </source>
</evidence>
<protein>
    <submittedName>
        <fullName evidence="2">Uncharacterized protein</fullName>
    </submittedName>
</protein>
<comment type="caution">
    <text evidence="2">The sequence shown here is derived from an EMBL/GenBank/DDBJ whole genome shotgun (WGS) entry which is preliminary data.</text>
</comment>
<name>A0ABN0RIH3_9LIST</name>
<dbReference type="RefSeq" id="WP_036095677.1">
    <property type="nucleotide sequence ID" value="NZ_AODF01000001.1"/>
</dbReference>
<gene>
    <name evidence="2" type="ORF">MFLO_01035</name>
</gene>
<proteinExistence type="predicted"/>
<evidence type="ECO:0000313" key="3">
    <source>
        <dbReference type="Proteomes" id="UP000019249"/>
    </source>
</evidence>